<evidence type="ECO:0000256" key="5">
    <source>
        <dbReference type="ARBA" id="ARBA00022989"/>
    </source>
</evidence>
<feature type="transmembrane region" description="Helical" evidence="7">
    <location>
        <begin position="374"/>
        <end position="394"/>
    </location>
</feature>
<evidence type="ECO:0000256" key="7">
    <source>
        <dbReference type="SAM" id="Phobius"/>
    </source>
</evidence>
<evidence type="ECO:0000259" key="9">
    <source>
        <dbReference type="Pfam" id="PF00924"/>
    </source>
</evidence>
<dbReference type="PANTHER" id="PTHR30566">
    <property type="entry name" value="YNAI-RELATED MECHANOSENSITIVE ION CHANNEL"/>
    <property type="match status" value="1"/>
</dbReference>
<comment type="similarity">
    <text evidence="2">Belongs to the MscS (TC 1.A.23) family.</text>
</comment>
<dbReference type="AlphaFoldDB" id="A0A1Y6CS71"/>
<evidence type="ECO:0000313" key="12">
    <source>
        <dbReference type="Proteomes" id="UP000192923"/>
    </source>
</evidence>
<feature type="transmembrane region" description="Helical" evidence="7">
    <location>
        <begin position="308"/>
        <end position="330"/>
    </location>
</feature>
<dbReference type="GO" id="GO:0005886">
    <property type="term" value="C:plasma membrane"/>
    <property type="evidence" value="ECO:0007669"/>
    <property type="project" value="UniProtKB-SubCell"/>
</dbReference>
<dbReference type="Gene3D" id="1.10.287.1260">
    <property type="match status" value="1"/>
</dbReference>
<evidence type="ECO:0000256" key="1">
    <source>
        <dbReference type="ARBA" id="ARBA00004651"/>
    </source>
</evidence>
<gene>
    <name evidence="11" type="ORF">SAMN02949497_0761</name>
</gene>
<dbReference type="RefSeq" id="WP_085210092.1">
    <property type="nucleotide sequence ID" value="NZ_FXAM01000001.1"/>
</dbReference>
<evidence type="ECO:0000259" key="10">
    <source>
        <dbReference type="Pfam" id="PF21082"/>
    </source>
</evidence>
<dbReference type="SUPFAM" id="SSF82689">
    <property type="entry name" value="Mechanosensitive channel protein MscS (YggB), C-terminal domain"/>
    <property type="match status" value="1"/>
</dbReference>
<accession>A0A1Y6CS71</accession>
<feature type="domain" description="Mechanosensitive ion channel MscS" evidence="9">
    <location>
        <begin position="397"/>
        <end position="461"/>
    </location>
</feature>
<dbReference type="InterPro" id="IPR049278">
    <property type="entry name" value="MS_channel_C"/>
</dbReference>
<feature type="domain" description="Mechanosensitive ion channel MscS C-terminal" evidence="10">
    <location>
        <begin position="469"/>
        <end position="556"/>
    </location>
</feature>
<keyword evidence="6 7" id="KW-0472">Membrane</keyword>
<dbReference type="Gene3D" id="3.30.70.100">
    <property type="match status" value="1"/>
</dbReference>
<comment type="subcellular location">
    <subcellularLocation>
        <location evidence="1">Cell membrane</location>
        <topology evidence="1">Multi-pass membrane protein</topology>
    </subcellularLocation>
</comment>
<dbReference type="InterPro" id="IPR011014">
    <property type="entry name" value="MscS_channel_TM-2"/>
</dbReference>
<keyword evidence="8" id="KW-0732">Signal</keyword>
<dbReference type="Pfam" id="PF00924">
    <property type="entry name" value="MS_channel_2nd"/>
    <property type="match status" value="1"/>
</dbReference>
<evidence type="ECO:0000256" key="6">
    <source>
        <dbReference type="ARBA" id="ARBA00023136"/>
    </source>
</evidence>
<dbReference type="Gene3D" id="2.30.30.60">
    <property type="match status" value="1"/>
</dbReference>
<keyword evidence="5 7" id="KW-1133">Transmembrane helix</keyword>
<name>A0A1Y6CS71_9GAMM</name>
<dbReference type="OrthoDB" id="9775207at2"/>
<evidence type="ECO:0000256" key="4">
    <source>
        <dbReference type="ARBA" id="ARBA00022692"/>
    </source>
</evidence>
<evidence type="ECO:0000256" key="8">
    <source>
        <dbReference type="SAM" id="SignalP"/>
    </source>
</evidence>
<keyword evidence="12" id="KW-1185">Reference proteome</keyword>
<dbReference type="STRING" id="1760988.SAMN02949497_0761"/>
<protein>
    <submittedName>
        <fullName evidence="11">MscS family membrane protein</fullName>
    </submittedName>
</protein>
<dbReference type="SUPFAM" id="SSF82861">
    <property type="entry name" value="Mechanosensitive channel protein MscS (YggB), transmembrane region"/>
    <property type="match status" value="1"/>
</dbReference>
<dbReference type="InterPro" id="IPR010920">
    <property type="entry name" value="LSM_dom_sf"/>
</dbReference>
<feature type="transmembrane region" description="Helical" evidence="7">
    <location>
        <begin position="235"/>
        <end position="254"/>
    </location>
</feature>
<feature type="chain" id="PRO_5012057164" evidence="8">
    <location>
        <begin position="25"/>
        <end position="574"/>
    </location>
</feature>
<organism evidence="11 12">
    <name type="scientific">Methylomagnum ishizawai</name>
    <dbReference type="NCBI Taxonomy" id="1760988"/>
    <lineage>
        <taxon>Bacteria</taxon>
        <taxon>Pseudomonadati</taxon>
        <taxon>Pseudomonadota</taxon>
        <taxon>Gammaproteobacteria</taxon>
        <taxon>Methylococcales</taxon>
        <taxon>Methylococcaceae</taxon>
        <taxon>Methylomagnum</taxon>
    </lineage>
</organism>
<keyword evidence="3" id="KW-1003">Cell membrane</keyword>
<proteinExistence type="inferred from homology"/>
<dbReference type="InterPro" id="IPR023408">
    <property type="entry name" value="MscS_beta-dom_sf"/>
</dbReference>
<dbReference type="PANTHER" id="PTHR30566:SF5">
    <property type="entry name" value="MECHANOSENSITIVE ION CHANNEL PROTEIN 1, MITOCHONDRIAL-RELATED"/>
    <property type="match status" value="1"/>
</dbReference>
<dbReference type="SUPFAM" id="SSF50182">
    <property type="entry name" value="Sm-like ribonucleoproteins"/>
    <property type="match status" value="1"/>
</dbReference>
<evidence type="ECO:0000256" key="3">
    <source>
        <dbReference type="ARBA" id="ARBA00022475"/>
    </source>
</evidence>
<dbReference type="Proteomes" id="UP000192923">
    <property type="component" value="Unassembled WGS sequence"/>
</dbReference>
<dbReference type="InterPro" id="IPR006685">
    <property type="entry name" value="MscS_channel_2nd"/>
</dbReference>
<evidence type="ECO:0000256" key="2">
    <source>
        <dbReference type="ARBA" id="ARBA00008017"/>
    </source>
</evidence>
<sequence length="574" mass="63374">MNPRFLRSLLPWLALTLLCSLAVAAEEIKPLEPIDTSSPRTTLRGFLEFMDEAYAKGDGLVNNYLASSRLYLSPDEVGTIAKARYDLFSAERALDLSQVPPAMLDEAGRRLTLQLKEVLDRIELPPWEAIPDAPAMAAAEFKRWTIPGTEIRLVRMETGPRAGEYLFGPETVQRIPDFYAKVKYLPYRSGARGGLYDFVYYRPTGVVLALRAIVPPRWILGVPGWAMASFLDQPVWRWIGIMGVFSFGFGLAVLSFRLSQRWVGRTGAAERWTELLRPLSLVLIIPVAVLVLTQMLRISGEVNAVLTLSLWSVFYLALTWLVWVAGGALAESLIESERLITSSIDSQLIRLVLRLVTLVLAVVILVVGGDRVGVPAYSVVAGLGVGGLAVALAAQQTLANLLGSLIIMFEKPFTIGHWIKVGDIEGVVESVGFRSTRIRTFYDSLVSIPSSELVNSTVDNMELRQYRQVKTTLGLTYDTTPAKLGAFVTGVELILRADPDTRKDNIQVAFNDFGASSLDILLNFLIRVSSRREELAVRQRILLEILQLAETSGIGFAFPTQTLHIESLPPGKLA</sequence>
<evidence type="ECO:0000313" key="11">
    <source>
        <dbReference type="EMBL" id="SMF93479.1"/>
    </source>
</evidence>
<dbReference type="InterPro" id="IPR011066">
    <property type="entry name" value="MscS_channel_C_sf"/>
</dbReference>
<feature type="transmembrane region" description="Helical" evidence="7">
    <location>
        <begin position="275"/>
        <end position="296"/>
    </location>
</feature>
<feature type="signal peptide" evidence="8">
    <location>
        <begin position="1"/>
        <end position="24"/>
    </location>
</feature>
<dbReference type="Pfam" id="PF21082">
    <property type="entry name" value="MS_channel_3rd"/>
    <property type="match status" value="1"/>
</dbReference>
<keyword evidence="4 7" id="KW-0812">Transmembrane</keyword>
<reference evidence="11 12" key="1">
    <citation type="submission" date="2016-12" db="EMBL/GenBank/DDBJ databases">
        <authorList>
            <person name="Song W.-J."/>
            <person name="Kurnit D.M."/>
        </authorList>
    </citation>
    <scope>NUCLEOTIDE SEQUENCE [LARGE SCALE GENOMIC DNA]</scope>
    <source>
        <strain evidence="11 12">175</strain>
    </source>
</reference>
<dbReference type="GO" id="GO:0008381">
    <property type="term" value="F:mechanosensitive monoatomic ion channel activity"/>
    <property type="evidence" value="ECO:0007669"/>
    <property type="project" value="UniProtKB-ARBA"/>
</dbReference>
<feature type="transmembrane region" description="Helical" evidence="7">
    <location>
        <begin position="351"/>
        <end position="368"/>
    </location>
</feature>
<dbReference type="EMBL" id="FXAM01000001">
    <property type="protein sequence ID" value="SMF93479.1"/>
    <property type="molecule type" value="Genomic_DNA"/>
</dbReference>